<protein>
    <submittedName>
        <fullName evidence="3">Uncharacterized protein</fullName>
    </submittedName>
</protein>
<proteinExistence type="predicted"/>
<keyword evidence="4" id="KW-1185">Reference proteome</keyword>
<sequence length="75" mass="7193">MSRTARIVLAGVLTAGALVVGGVALAANPAPSSPSSTVSVEQGGPAGLRPAQNVPDRDCPEGSTGGAVNASAIRL</sequence>
<comment type="caution">
    <text evidence="3">The sequence shown here is derived from an EMBL/GenBank/DDBJ whole genome shotgun (WGS) entry which is preliminary data.</text>
</comment>
<evidence type="ECO:0000256" key="1">
    <source>
        <dbReference type="SAM" id="MobiDB-lite"/>
    </source>
</evidence>
<dbReference type="EMBL" id="VIWU01000001">
    <property type="protein sequence ID" value="TWF81686.1"/>
    <property type="molecule type" value="Genomic_DNA"/>
</dbReference>
<name>A0A561T3K4_9PSEU</name>
<dbReference type="OrthoDB" id="10014218at2"/>
<evidence type="ECO:0000313" key="3">
    <source>
        <dbReference type="EMBL" id="TWF81686.1"/>
    </source>
</evidence>
<dbReference type="AlphaFoldDB" id="A0A561T3K4"/>
<feature type="chain" id="PRO_5021882237" evidence="2">
    <location>
        <begin position="27"/>
        <end position="75"/>
    </location>
</feature>
<keyword evidence="2" id="KW-0732">Signal</keyword>
<dbReference type="Proteomes" id="UP000321261">
    <property type="component" value="Unassembled WGS sequence"/>
</dbReference>
<organism evidence="3 4">
    <name type="scientific">Pseudonocardia hierapolitana</name>
    <dbReference type="NCBI Taxonomy" id="1128676"/>
    <lineage>
        <taxon>Bacteria</taxon>
        <taxon>Bacillati</taxon>
        <taxon>Actinomycetota</taxon>
        <taxon>Actinomycetes</taxon>
        <taxon>Pseudonocardiales</taxon>
        <taxon>Pseudonocardiaceae</taxon>
        <taxon>Pseudonocardia</taxon>
    </lineage>
</organism>
<feature type="signal peptide" evidence="2">
    <location>
        <begin position="1"/>
        <end position="26"/>
    </location>
</feature>
<reference evidence="3 4" key="1">
    <citation type="submission" date="2019-06" db="EMBL/GenBank/DDBJ databases">
        <title>Sequencing the genomes of 1000 actinobacteria strains.</title>
        <authorList>
            <person name="Klenk H.-P."/>
        </authorList>
    </citation>
    <scope>NUCLEOTIDE SEQUENCE [LARGE SCALE GENOMIC DNA]</scope>
    <source>
        <strain evidence="3 4">DSM 45671</strain>
    </source>
</reference>
<evidence type="ECO:0000256" key="2">
    <source>
        <dbReference type="SAM" id="SignalP"/>
    </source>
</evidence>
<feature type="compositionally biased region" description="Low complexity" evidence="1">
    <location>
        <begin position="29"/>
        <end position="40"/>
    </location>
</feature>
<gene>
    <name evidence="3" type="ORF">FHX44_117631</name>
</gene>
<feature type="region of interest" description="Disordered" evidence="1">
    <location>
        <begin position="29"/>
        <end position="75"/>
    </location>
</feature>
<evidence type="ECO:0000313" key="4">
    <source>
        <dbReference type="Proteomes" id="UP000321261"/>
    </source>
</evidence>
<dbReference type="RefSeq" id="WP_147260135.1">
    <property type="nucleotide sequence ID" value="NZ_VIWU01000001.1"/>
</dbReference>
<accession>A0A561T3K4</accession>